<dbReference type="KEGG" id="aagg:ETAA8_22990"/>
<name>A0A517YAH4_9BACT</name>
<dbReference type="Proteomes" id="UP000315017">
    <property type="component" value="Chromosome"/>
</dbReference>
<proteinExistence type="predicted"/>
<dbReference type="AlphaFoldDB" id="A0A517YAH4"/>
<dbReference type="RefSeq" id="WP_145088079.1">
    <property type="nucleotide sequence ID" value="NZ_CP036274.1"/>
</dbReference>
<reference evidence="1 2" key="1">
    <citation type="submission" date="2019-02" db="EMBL/GenBank/DDBJ databases">
        <title>Deep-cultivation of Planctomycetes and their phenomic and genomic characterization uncovers novel biology.</title>
        <authorList>
            <person name="Wiegand S."/>
            <person name="Jogler M."/>
            <person name="Boedeker C."/>
            <person name="Pinto D."/>
            <person name="Vollmers J."/>
            <person name="Rivas-Marin E."/>
            <person name="Kohn T."/>
            <person name="Peeters S.H."/>
            <person name="Heuer A."/>
            <person name="Rast P."/>
            <person name="Oberbeckmann S."/>
            <person name="Bunk B."/>
            <person name="Jeske O."/>
            <person name="Meyerdierks A."/>
            <person name="Storesund J.E."/>
            <person name="Kallscheuer N."/>
            <person name="Luecker S."/>
            <person name="Lage O.M."/>
            <person name="Pohl T."/>
            <person name="Merkel B.J."/>
            <person name="Hornburger P."/>
            <person name="Mueller R.-W."/>
            <person name="Bruemmer F."/>
            <person name="Labrenz M."/>
            <person name="Spormann A.M."/>
            <person name="Op den Camp H."/>
            <person name="Overmann J."/>
            <person name="Amann R."/>
            <person name="Jetten M.S.M."/>
            <person name="Mascher T."/>
            <person name="Medema M.H."/>
            <person name="Devos D.P."/>
            <person name="Kaster A.-K."/>
            <person name="Ovreas L."/>
            <person name="Rohde M."/>
            <person name="Galperin M.Y."/>
            <person name="Jogler C."/>
        </authorList>
    </citation>
    <scope>NUCLEOTIDE SEQUENCE [LARGE SCALE GENOMIC DNA]</scope>
    <source>
        <strain evidence="1 2">ETA_A8</strain>
    </source>
</reference>
<organism evidence="1 2">
    <name type="scientific">Anatilimnocola aggregata</name>
    <dbReference type="NCBI Taxonomy" id="2528021"/>
    <lineage>
        <taxon>Bacteria</taxon>
        <taxon>Pseudomonadati</taxon>
        <taxon>Planctomycetota</taxon>
        <taxon>Planctomycetia</taxon>
        <taxon>Pirellulales</taxon>
        <taxon>Pirellulaceae</taxon>
        <taxon>Anatilimnocola</taxon>
    </lineage>
</organism>
<gene>
    <name evidence="1" type="ORF">ETAA8_22990</name>
</gene>
<keyword evidence="2" id="KW-1185">Reference proteome</keyword>
<dbReference type="OrthoDB" id="5769127at2"/>
<sequence>MLLAEGDNLLIAHRRLFDKDENRFFIGKVVAYDAGLVKVQGHSFVRDVISGKIIEKAESRTKIFSLTSGTLLVYQLPSTVNMESFILRAEEGRLHATDGKGFTMNLADHAHAGRL</sequence>
<accession>A0A517YAH4</accession>
<protein>
    <submittedName>
        <fullName evidence="1">Uncharacterized protein</fullName>
    </submittedName>
</protein>
<evidence type="ECO:0000313" key="2">
    <source>
        <dbReference type="Proteomes" id="UP000315017"/>
    </source>
</evidence>
<dbReference type="EMBL" id="CP036274">
    <property type="protein sequence ID" value="QDU27214.1"/>
    <property type="molecule type" value="Genomic_DNA"/>
</dbReference>
<evidence type="ECO:0000313" key="1">
    <source>
        <dbReference type="EMBL" id="QDU27214.1"/>
    </source>
</evidence>